<protein>
    <submittedName>
        <fullName evidence="1">Uncharacterized protein</fullName>
    </submittedName>
</protein>
<organism evidence="1 2">
    <name type="scientific">Potamilus streckersoni</name>
    <dbReference type="NCBI Taxonomy" id="2493646"/>
    <lineage>
        <taxon>Eukaryota</taxon>
        <taxon>Metazoa</taxon>
        <taxon>Spiralia</taxon>
        <taxon>Lophotrochozoa</taxon>
        <taxon>Mollusca</taxon>
        <taxon>Bivalvia</taxon>
        <taxon>Autobranchia</taxon>
        <taxon>Heteroconchia</taxon>
        <taxon>Palaeoheterodonta</taxon>
        <taxon>Unionida</taxon>
        <taxon>Unionoidea</taxon>
        <taxon>Unionidae</taxon>
        <taxon>Ambleminae</taxon>
        <taxon>Lampsilini</taxon>
        <taxon>Potamilus</taxon>
    </lineage>
</organism>
<evidence type="ECO:0000313" key="2">
    <source>
        <dbReference type="Proteomes" id="UP001195483"/>
    </source>
</evidence>
<dbReference type="Proteomes" id="UP001195483">
    <property type="component" value="Unassembled WGS sequence"/>
</dbReference>
<comment type="caution">
    <text evidence="1">The sequence shown here is derived from an EMBL/GenBank/DDBJ whole genome shotgun (WGS) entry which is preliminary data.</text>
</comment>
<reference evidence="1" key="1">
    <citation type="journal article" date="2021" name="Genome Biol. Evol.">
        <title>A High-Quality Reference Genome for a Parasitic Bivalve with Doubly Uniparental Inheritance (Bivalvia: Unionida).</title>
        <authorList>
            <person name="Smith C.H."/>
        </authorList>
    </citation>
    <scope>NUCLEOTIDE SEQUENCE</scope>
    <source>
        <strain evidence="1">CHS0354</strain>
    </source>
</reference>
<feature type="non-terminal residue" evidence="1">
    <location>
        <position position="62"/>
    </location>
</feature>
<sequence length="62" mass="6845">HQLRDAIDSYFVFFDGYSCRGASDDDILAEKQLGYASVLETPNIGRDHSGIPGGSSFKYDEL</sequence>
<dbReference type="EMBL" id="JAEAOA010000803">
    <property type="protein sequence ID" value="KAK3602174.1"/>
    <property type="molecule type" value="Genomic_DNA"/>
</dbReference>
<accession>A0AAE0W5U0</accession>
<name>A0AAE0W5U0_9BIVA</name>
<feature type="non-terminal residue" evidence="1">
    <location>
        <position position="1"/>
    </location>
</feature>
<reference evidence="1" key="2">
    <citation type="journal article" date="2021" name="Genome Biol. Evol.">
        <title>Developing a high-quality reference genome for a parasitic bivalve with doubly uniparental inheritance (Bivalvia: Unionida).</title>
        <authorList>
            <person name="Smith C.H."/>
        </authorList>
    </citation>
    <scope>NUCLEOTIDE SEQUENCE</scope>
    <source>
        <strain evidence="1">CHS0354</strain>
        <tissue evidence="1">Mantle</tissue>
    </source>
</reference>
<dbReference type="AlphaFoldDB" id="A0AAE0W5U0"/>
<reference evidence="1" key="3">
    <citation type="submission" date="2023-05" db="EMBL/GenBank/DDBJ databases">
        <authorList>
            <person name="Smith C.H."/>
        </authorList>
    </citation>
    <scope>NUCLEOTIDE SEQUENCE</scope>
    <source>
        <strain evidence="1">CHS0354</strain>
        <tissue evidence="1">Mantle</tissue>
    </source>
</reference>
<keyword evidence="2" id="KW-1185">Reference proteome</keyword>
<evidence type="ECO:0000313" key="1">
    <source>
        <dbReference type="EMBL" id="KAK3602174.1"/>
    </source>
</evidence>
<gene>
    <name evidence="1" type="ORF">CHS0354_013243</name>
</gene>
<proteinExistence type="predicted"/>